<evidence type="ECO:0000313" key="3">
    <source>
        <dbReference type="Proteomes" id="UP000247781"/>
    </source>
</evidence>
<dbReference type="AlphaFoldDB" id="A0A318HGB3"/>
<evidence type="ECO:0000313" key="2">
    <source>
        <dbReference type="EMBL" id="PXX08337.1"/>
    </source>
</evidence>
<keyword evidence="1" id="KW-0812">Transmembrane</keyword>
<keyword evidence="3" id="KW-1185">Reference proteome</keyword>
<accession>A0A318HGB3</accession>
<keyword evidence="1" id="KW-1133">Transmembrane helix</keyword>
<sequence>MQTWLYICTYGSWAAFAAVFVVMIMTPSARTAGWVVVVLMAVGLTLFGVLAGRWWGWTRKIAICVTSDGLTVEERPGEVFSFKDAKLGRWTLGQAITVSGTALHLQCGPHRFVLGGRDHRLGTGTPLQAPHTGRVDGWLRAADFDEVLTMVARRSGLDVGGPAPGEPFRCLLYPPYETMGPVKFLKQRTPQPRLAIDVGTDAIRVIDPNTDALVALASRAQVTATPANYRVVSPEESYNMPVLVVCVPSLQPLTIECRRAWRGEVLKEQKKPEFRVSDADSRALVEKFGLAANLKD</sequence>
<reference evidence="3" key="1">
    <citation type="submission" date="2018-05" db="EMBL/GenBank/DDBJ databases">
        <authorList>
            <person name="Deangelis K."/>
            <person name="Huntemann M."/>
            <person name="Clum A."/>
            <person name="Pillay M."/>
            <person name="Palaniappan K."/>
            <person name="Varghese N."/>
            <person name="Mikhailova N."/>
            <person name="Stamatis D."/>
            <person name="Reddy T."/>
            <person name="Daum C."/>
            <person name="Shapiro N."/>
            <person name="Ivanova N."/>
            <person name="Kyrpides N."/>
            <person name="Woyke T."/>
        </authorList>
    </citation>
    <scope>NUCLEOTIDE SEQUENCE [LARGE SCALE GENOMIC DNA]</scope>
    <source>
        <strain evidence="3">GAS496</strain>
    </source>
</reference>
<feature type="transmembrane region" description="Helical" evidence="1">
    <location>
        <begin position="7"/>
        <end position="26"/>
    </location>
</feature>
<keyword evidence="1" id="KW-0472">Membrane</keyword>
<comment type="caution">
    <text evidence="2">The sequence shown here is derived from an EMBL/GenBank/DDBJ whole genome shotgun (WGS) entry which is preliminary data.</text>
</comment>
<dbReference type="Proteomes" id="UP000247781">
    <property type="component" value="Unassembled WGS sequence"/>
</dbReference>
<gene>
    <name evidence="2" type="ORF">C8E89_1081</name>
</gene>
<dbReference type="EMBL" id="QJJU01000008">
    <property type="protein sequence ID" value="PXX08337.1"/>
    <property type="molecule type" value="Genomic_DNA"/>
</dbReference>
<evidence type="ECO:0000256" key="1">
    <source>
        <dbReference type="SAM" id="Phobius"/>
    </source>
</evidence>
<reference evidence="2 3" key="2">
    <citation type="submission" date="2018-06" db="EMBL/GenBank/DDBJ databases">
        <title>Sequencing of bacterial isolates from soil warming experiment in Harvard Forest, Massachusetts, USA.</title>
        <authorList>
            <person name="Deangelis K.PhD."/>
        </authorList>
    </citation>
    <scope>NUCLEOTIDE SEQUENCE [LARGE SCALE GENOMIC DNA]</scope>
    <source>
        <strain evidence="2 3">GAS496</strain>
    </source>
</reference>
<feature type="transmembrane region" description="Helical" evidence="1">
    <location>
        <begin position="32"/>
        <end position="51"/>
    </location>
</feature>
<name>A0A318HGB3_9MYCO</name>
<proteinExistence type="predicted"/>
<protein>
    <submittedName>
        <fullName evidence="2">Uncharacterized protein</fullName>
    </submittedName>
</protein>
<organism evidence="2 3">
    <name type="scientific">Mycolicibacterium moriokaense</name>
    <dbReference type="NCBI Taxonomy" id="39691"/>
    <lineage>
        <taxon>Bacteria</taxon>
        <taxon>Bacillati</taxon>
        <taxon>Actinomycetota</taxon>
        <taxon>Actinomycetes</taxon>
        <taxon>Mycobacteriales</taxon>
        <taxon>Mycobacteriaceae</taxon>
        <taxon>Mycolicibacterium</taxon>
    </lineage>
</organism>